<dbReference type="InterPro" id="IPR005119">
    <property type="entry name" value="LysR_subst-bd"/>
</dbReference>
<keyword evidence="3 6" id="KW-0238">DNA-binding</keyword>
<dbReference type="InterPro" id="IPR036388">
    <property type="entry name" value="WH-like_DNA-bd_sf"/>
</dbReference>
<gene>
    <name evidence="6" type="ORF">SAMN06265368_2460</name>
</gene>
<dbReference type="FunFam" id="1.10.10.10:FF:000001">
    <property type="entry name" value="LysR family transcriptional regulator"/>
    <property type="match status" value="1"/>
</dbReference>
<dbReference type="EMBL" id="OBEL01000002">
    <property type="protein sequence ID" value="SNZ19376.1"/>
    <property type="molecule type" value="Genomic_DNA"/>
</dbReference>
<dbReference type="GO" id="GO:0003700">
    <property type="term" value="F:DNA-binding transcription factor activity"/>
    <property type="evidence" value="ECO:0007669"/>
    <property type="project" value="InterPro"/>
</dbReference>
<evidence type="ECO:0000259" key="5">
    <source>
        <dbReference type="PROSITE" id="PS50931"/>
    </source>
</evidence>
<dbReference type="InterPro" id="IPR000847">
    <property type="entry name" value="LysR_HTH_N"/>
</dbReference>
<dbReference type="PANTHER" id="PTHR30537:SF5">
    <property type="entry name" value="HTH-TYPE TRANSCRIPTIONAL ACTIVATOR TTDR-RELATED"/>
    <property type="match status" value="1"/>
</dbReference>
<organism evidence="6 7">
    <name type="scientific">Cohaesibacter gelatinilyticus</name>
    <dbReference type="NCBI Taxonomy" id="372072"/>
    <lineage>
        <taxon>Bacteria</taxon>
        <taxon>Pseudomonadati</taxon>
        <taxon>Pseudomonadota</taxon>
        <taxon>Alphaproteobacteria</taxon>
        <taxon>Hyphomicrobiales</taxon>
        <taxon>Cohaesibacteraceae</taxon>
    </lineage>
</organism>
<dbReference type="InterPro" id="IPR036390">
    <property type="entry name" value="WH_DNA-bd_sf"/>
</dbReference>
<dbReference type="Pfam" id="PF03466">
    <property type="entry name" value="LysR_substrate"/>
    <property type="match status" value="1"/>
</dbReference>
<dbReference type="Pfam" id="PF00126">
    <property type="entry name" value="HTH_1"/>
    <property type="match status" value="1"/>
</dbReference>
<dbReference type="GO" id="GO:0003677">
    <property type="term" value="F:DNA binding"/>
    <property type="evidence" value="ECO:0007669"/>
    <property type="project" value="UniProtKB-KW"/>
</dbReference>
<sequence>MNFSEAKACHSPEKHMDLVLFVRYNRTMIDMFSPQIRTFLAVAEAGSITAAADRLGMAKSSISHHLSSLEASLGISLIHRTTRRMALTHKGSLLLEHTQAMRSIADTALKQVRASETVPTGPIRLTAPHAMITDIIAPAIQRLLLRYPGLEPFLINDDKRLDLLDEKLDMSITVGELPDSDFRAQRVGTLNDVLCATPDLLEGADLKVSSNATSLALTLPYIAHARQTSIPKHQLYHVTSQHEIEITCHPTVTVNTVEAIAALTRIGMGVAVLPDFVVKADLQHGRLVSVLPEYSFASKPVFAVHPYKGKPPKSVRELIAEIKNSFKS</sequence>
<protein>
    <submittedName>
        <fullName evidence="6">DNA-binding transcriptional regulator, LysR family</fullName>
    </submittedName>
</protein>
<evidence type="ECO:0000313" key="7">
    <source>
        <dbReference type="Proteomes" id="UP000219439"/>
    </source>
</evidence>
<dbReference type="CDD" id="cd08422">
    <property type="entry name" value="PBP2_CrgA_like"/>
    <property type="match status" value="1"/>
</dbReference>
<keyword evidence="7" id="KW-1185">Reference proteome</keyword>
<proteinExistence type="inferred from homology"/>
<evidence type="ECO:0000256" key="3">
    <source>
        <dbReference type="ARBA" id="ARBA00023125"/>
    </source>
</evidence>
<dbReference type="Proteomes" id="UP000219439">
    <property type="component" value="Unassembled WGS sequence"/>
</dbReference>
<dbReference type="OrthoDB" id="9786526at2"/>
<evidence type="ECO:0000256" key="4">
    <source>
        <dbReference type="ARBA" id="ARBA00023163"/>
    </source>
</evidence>
<dbReference type="Gene3D" id="1.10.10.10">
    <property type="entry name" value="Winged helix-like DNA-binding domain superfamily/Winged helix DNA-binding domain"/>
    <property type="match status" value="1"/>
</dbReference>
<keyword evidence="4" id="KW-0804">Transcription</keyword>
<dbReference type="AlphaFoldDB" id="A0A285PGW2"/>
<dbReference type="SUPFAM" id="SSF46785">
    <property type="entry name" value="Winged helix' DNA-binding domain"/>
    <property type="match status" value="1"/>
</dbReference>
<name>A0A285PGW2_9HYPH</name>
<dbReference type="SUPFAM" id="SSF53850">
    <property type="entry name" value="Periplasmic binding protein-like II"/>
    <property type="match status" value="1"/>
</dbReference>
<dbReference type="PANTHER" id="PTHR30537">
    <property type="entry name" value="HTH-TYPE TRANSCRIPTIONAL REGULATOR"/>
    <property type="match status" value="1"/>
</dbReference>
<evidence type="ECO:0000313" key="6">
    <source>
        <dbReference type="EMBL" id="SNZ19376.1"/>
    </source>
</evidence>
<accession>A0A285PGW2</accession>
<dbReference type="Gene3D" id="3.40.190.290">
    <property type="match status" value="1"/>
</dbReference>
<feature type="domain" description="HTH lysR-type" evidence="5">
    <location>
        <begin position="35"/>
        <end position="88"/>
    </location>
</feature>
<comment type="similarity">
    <text evidence="1">Belongs to the LysR transcriptional regulatory family.</text>
</comment>
<dbReference type="PROSITE" id="PS50931">
    <property type="entry name" value="HTH_LYSR"/>
    <property type="match status" value="1"/>
</dbReference>
<evidence type="ECO:0000256" key="1">
    <source>
        <dbReference type="ARBA" id="ARBA00009437"/>
    </source>
</evidence>
<dbReference type="InterPro" id="IPR058163">
    <property type="entry name" value="LysR-type_TF_proteobact-type"/>
</dbReference>
<reference evidence="6 7" key="1">
    <citation type="submission" date="2017-09" db="EMBL/GenBank/DDBJ databases">
        <authorList>
            <person name="Ehlers B."/>
            <person name="Leendertz F.H."/>
        </authorList>
    </citation>
    <scope>NUCLEOTIDE SEQUENCE [LARGE SCALE GENOMIC DNA]</scope>
    <source>
        <strain evidence="6 7">DSM 18289</strain>
    </source>
</reference>
<keyword evidence="2" id="KW-0805">Transcription regulation</keyword>
<evidence type="ECO:0000256" key="2">
    <source>
        <dbReference type="ARBA" id="ARBA00023015"/>
    </source>
</evidence>